<dbReference type="Proteomes" id="UP001149411">
    <property type="component" value="Unassembled WGS sequence"/>
</dbReference>
<dbReference type="GO" id="GO:0032259">
    <property type="term" value="P:methylation"/>
    <property type="evidence" value="ECO:0007669"/>
    <property type="project" value="UniProtKB-KW"/>
</dbReference>
<dbReference type="Pfam" id="PF08241">
    <property type="entry name" value="Methyltransf_11"/>
    <property type="match status" value="1"/>
</dbReference>
<dbReference type="InterPro" id="IPR013216">
    <property type="entry name" value="Methyltransf_11"/>
</dbReference>
<evidence type="ECO:0000259" key="1">
    <source>
        <dbReference type="Pfam" id="PF08241"/>
    </source>
</evidence>
<dbReference type="PANTHER" id="PTHR43591:SF99">
    <property type="entry name" value="OS06G0646000 PROTEIN"/>
    <property type="match status" value="1"/>
</dbReference>
<feature type="domain" description="Methyltransferase type 11" evidence="1">
    <location>
        <begin position="103"/>
        <end position="197"/>
    </location>
</feature>
<keyword evidence="2" id="KW-0808">Transferase</keyword>
<dbReference type="RefSeq" id="WP_266085483.1">
    <property type="nucleotide sequence ID" value="NZ_RKLV01000001.1"/>
</dbReference>
<keyword evidence="2" id="KW-0489">Methyltransferase</keyword>
<evidence type="ECO:0000313" key="2">
    <source>
        <dbReference type="EMBL" id="MCX2817937.1"/>
    </source>
</evidence>
<reference evidence="2" key="1">
    <citation type="submission" date="2022-09" db="EMBL/GenBank/DDBJ databases">
        <title>Haloadaptaus new haloarchaeum isolated from saline soil.</title>
        <authorList>
            <person name="Duran-Viseras A."/>
            <person name="Sanchez-Porro C."/>
            <person name="Ventosa A."/>
        </authorList>
    </citation>
    <scope>NUCLEOTIDE SEQUENCE</scope>
    <source>
        <strain evidence="2">F3-133</strain>
    </source>
</reference>
<proteinExistence type="predicted"/>
<sequence>MTYACPYCGTALGNHGEDNGDALVCPSCDRVYTDRGGFYDFLGDDAPQNRGVVSLFDAVSRIYETPLWYPLGMRLATGGRSSAGELVERVANRVADEDADTVVDIATGTGLFARRLARDATVYGVDASAEMLRRCVRNARREGVRLELARADAGALPYADDTFDVAACTGALHLLPDPSEALNEAGRVVRPDGALVVTTVVDEGFFGSRTARRTARLYGMRVFSEEEVDALLGSAGFERIETERESSLVTLVARRR</sequence>
<dbReference type="PANTHER" id="PTHR43591">
    <property type="entry name" value="METHYLTRANSFERASE"/>
    <property type="match status" value="1"/>
</dbReference>
<organism evidence="2 3">
    <name type="scientific">Halorutilus salinus</name>
    <dbReference type="NCBI Taxonomy" id="2487751"/>
    <lineage>
        <taxon>Archaea</taxon>
        <taxon>Methanobacteriati</taxon>
        <taxon>Methanobacteriota</taxon>
        <taxon>Stenosarchaea group</taxon>
        <taxon>Halobacteria</taxon>
        <taxon>Halorutilales</taxon>
        <taxon>Halorutilaceae</taxon>
        <taxon>Halorutilus</taxon>
    </lineage>
</organism>
<dbReference type="EMBL" id="RKLV01000001">
    <property type="protein sequence ID" value="MCX2817937.1"/>
    <property type="molecule type" value="Genomic_DNA"/>
</dbReference>
<dbReference type="CDD" id="cd02440">
    <property type="entry name" value="AdoMet_MTases"/>
    <property type="match status" value="1"/>
</dbReference>
<dbReference type="SUPFAM" id="SSF53335">
    <property type="entry name" value="S-adenosyl-L-methionine-dependent methyltransferases"/>
    <property type="match status" value="1"/>
</dbReference>
<accession>A0A9Q4C2L1</accession>
<protein>
    <submittedName>
        <fullName evidence="2">Methyltransferase domain-containing protein</fullName>
    </submittedName>
</protein>
<dbReference type="InterPro" id="IPR029063">
    <property type="entry name" value="SAM-dependent_MTases_sf"/>
</dbReference>
<name>A0A9Q4C2L1_9EURY</name>
<dbReference type="GO" id="GO:0008757">
    <property type="term" value="F:S-adenosylmethionine-dependent methyltransferase activity"/>
    <property type="evidence" value="ECO:0007669"/>
    <property type="project" value="InterPro"/>
</dbReference>
<dbReference type="Gene3D" id="3.40.50.150">
    <property type="entry name" value="Vaccinia Virus protein VP39"/>
    <property type="match status" value="1"/>
</dbReference>
<keyword evidence="3" id="KW-1185">Reference proteome</keyword>
<evidence type="ECO:0000313" key="3">
    <source>
        <dbReference type="Proteomes" id="UP001149411"/>
    </source>
</evidence>
<gene>
    <name evidence="2" type="ORF">EGH25_01000</name>
</gene>
<comment type="caution">
    <text evidence="2">The sequence shown here is derived from an EMBL/GenBank/DDBJ whole genome shotgun (WGS) entry which is preliminary data.</text>
</comment>
<dbReference type="AlphaFoldDB" id="A0A9Q4C2L1"/>